<evidence type="ECO:0000256" key="5">
    <source>
        <dbReference type="ARBA" id="ARBA00022771"/>
    </source>
</evidence>
<comment type="catalytic activity">
    <reaction evidence="13">
        <text>2'-deoxyribonucleotide-(2'-deoxyribose 5'-phosphate)-2'-deoxyribonucleotide-DNA = a 3'-end 2'-deoxyribonucleotide-(2,3-dehydro-2,3-deoxyribose 5'-phosphate)-DNA + a 5'-end 5'-phospho-2'-deoxyribonucleoside-DNA + H(+)</text>
        <dbReference type="Rhea" id="RHEA:66592"/>
        <dbReference type="Rhea" id="RHEA-COMP:13180"/>
        <dbReference type="Rhea" id="RHEA-COMP:16897"/>
        <dbReference type="Rhea" id="RHEA-COMP:17067"/>
        <dbReference type="ChEBI" id="CHEBI:15378"/>
        <dbReference type="ChEBI" id="CHEBI:136412"/>
        <dbReference type="ChEBI" id="CHEBI:157695"/>
        <dbReference type="ChEBI" id="CHEBI:167181"/>
        <dbReference type="EC" id="4.2.99.18"/>
    </reaction>
</comment>
<evidence type="ECO:0000259" key="16">
    <source>
        <dbReference type="PROSITE" id="PS51066"/>
    </source>
</evidence>
<evidence type="ECO:0000256" key="11">
    <source>
        <dbReference type="ARBA" id="ARBA00023268"/>
    </source>
</evidence>
<dbReference type="Gene3D" id="3.20.190.10">
    <property type="entry name" value="MutM-like, N-terminal"/>
    <property type="match status" value="1"/>
</dbReference>
<evidence type="ECO:0000256" key="9">
    <source>
        <dbReference type="ARBA" id="ARBA00023204"/>
    </source>
</evidence>
<dbReference type="EMBL" id="JBFNQN010000005">
    <property type="protein sequence ID" value="MEW9264764.1"/>
    <property type="molecule type" value="Genomic_DNA"/>
</dbReference>
<dbReference type="SMART" id="SM00898">
    <property type="entry name" value="Fapy_DNA_glyco"/>
    <property type="match status" value="1"/>
</dbReference>
<feature type="compositionally biased region" description="Polar residues" evidence="15">
    <location>
        <begin position="288"/>
        <end position="300"/>
    </location>
</feature>
<evidence type="ECO:0000256" key="1">
    <source>
        <dbReference type="ARBA" id="ARBA00009409"/>
    </source>
</evidence>
<dbReference type="PANTHER" id="PTHR42697">
    <property type="entry name" value="ENDONUCLEASE 8"/>
    <property type="match status" value="1"/>
</dbReference>
<dbReference type="SUPFAM" id="SSF57716">
    <property type="entry name" value="Glucocorticoid receptor-like (DNA-binding domain)"/>
    <property type="match status" value="1"/>
</dbReference>
<keyword evidence="7" id="KW-0862">Zinc</keyword>
<evidence type="ECO:0000256" key="14">
    <source>
        <dbReference type="PROSITE-ProRule" id="PRU00391"/>
    </source>
</evidence>
<evidence type="ECO:0000256" key="13">
    <source>
        <dbReference type="ARBA" id="ARBA00044632"/>
    </source>
</evidence>
<dbReference type="InterPro" id="IPR015887">
    <property type="entry name" value="DNA_glyclase_Znf_dom_DNA_BS"/>
</dbReference>
<evidence type="ECO:0000259" key="17">
    <source>
        <dbReference type="PROSITE" id="PS51068"/>
    </source>
</evidence>
<evidence type="ECO:0000256" key="15">
    <source>
        <dbReference type="SAM" id="MobiDB-lite"/>
    </source>
</evidence>
<dbReference type="RefSeq" id="WP_367637571.1">
    <property type="nucleotide sequence ID" value="NZ_JBFNQN010000005.1"/>
</dbReference>
<comment type="caution">
    <text evidence="18">The sequence shown here is derived from an EMBL/GenBank/DDBJ whole genome shotgun (WGS) entry which is preliminary data.</text>
</comment>
<evidence type="ECO:0000256" key="6">
    <source>
        <dbReference type="ARBA" id="ARBA00022801"/>
    </source>
</evidence>
<dbReference type="PANTHER" id="PTHR42697:SF1">
    <property type="entry name" value="ENDONUCLEASE 8"/>
    <property type="match status" value="1"/>
</dbReference>
<dbReference type="PROSITE" id="PS01242">
    <property type="entry name" value="ZF_FPG_1"/>
    <property type="match status" value="1"/>
</dbReference>
<keyword evidence="12" id="KW-0326">Glycosidase</keyword>
<keyword evidence="4" id="KW-0227">DNA damage</keyword>
<dbReference type="EC" id="4.2.99.18" evidence="2"/>
<evidence type="ECO:0000256" key="3">
    <source>
        <dbReference type="ARBA" id="ARBA00022723"/>
    </source>
</evidence>
<dbReference type="SMART" id="SM01232">
    <property type="entry name" value="H2TH"/>
    <property type="match status" value="1"/>
</dbReference>
<keyword evidence="10" id="KW-0456">Lyase</keyword>
<evidence type="ECO:0000256" key="10">
    <source>
        <dbReference type="ARBA" id="ARBA00023239"/>
    </source>
</evidence>
<evidence type="ECO:0000256" key="12">
    <source>
        <dbReference type="ARBA" id="ARBA00023295"/>
    </source>
</evidence>
<evidence type="ECO:0000256" key="8">
    <source>
        <dbReference type="ARBA" id="ARBA00023125"/>
    </source>
</evidence>
<proteinExistence type="inferred from homology"/>
<protein>
    <recommendedName>
        <fullName evidence="2">DNA-(apurinic or apyrimidinic site) lyase</fullName>
        <ecNumber evidence="2">4.2.99.18</ecNumber>
    </recommendedName>
</protein>
<dbReference type="InterPro" id="IPR000214">
    <property type="entry name" value="Znf_DNA_glyclase/AP_lyase"/>
</dbReference>
<dbReference type="SUPFAM" id="SSF46946">
    <property type="entry name" value="S13-like H2TH domain"/>
    <property type="match status" value="1"/>
</dbReference>
<dbReference type="Pfam" id="PF01149">
    <property type="entry name" value="Fapy_DNA_glyco"/>
    <property type="match status" value="1"/>
</dbReference>
<evidence type="ECO:0000256" key="4">
    <source>
        <dbReference type="ARBA" id="ARBA00022763"/>
    </source>
</evidence>
<dbReference type="InterPro" id="IPR015886">
    <property type="entry name" value="H2TH_FPG"/>
</dbReference>
<evidence type="ECO:0000256" key="2">
    <source>
        <dbReference type="ARBA" id="ARBA00012720"/>
    </source>
</evidence>
<dbReference type="PROSITE" id="PS51066">
    <property type="entry name" value="ZF_FPG_2"/>
    <property type="match status" value="1"/>
</dbReference>
<accession>A0ABV3P561</accession>
<keyword evidence="3" id="KW-0479">Metal-binding</keyword>
<reference evidence="18 19" key="1">
    <citation type="submission" date="2024-07" db="EMBL/GenBank/DDBJ databases">
        <authorList>
            <person name="Thanompreechachai J."/>
            <person name="Duangmal K."/>
        </authorList>
    </citation>
    <scope>NUCLEOTIDE SEQUENCE [LARGE SCALE GENOMIC DNA]</scope>
    <source>
        <strain evidence="18 19">KCTC 19886</strain>
    </source>
</reference>
<dbReference type="InterPro" id="IPR044090">
    <property type="entry name" value="Nei2_N"/>
</dbReference>
<dbReference type="Proteomes" id="UP001555826">
    <property type="component" value="Unassembled WGS sequence"/>
</dbReference>
<name>A0ABV3P561_9ACTN</name>
<evidence type="ECO:0000313" key="18">
    <source>
        <dbReference type="EMBL" id="MEW9264764.1"/>
    </source>
</evidence>
<keyword evidence="6" id="KW-0378">Hydrolase</keyword>
<dbReference type="PROSITE" id="PS51068">
    <property type="entry name" value="FPG_CAT"/>
    <property type="match status" value="1"/>
</dbReference>
<evidence type="ECO:0000313" key="19">
    <source>
        <dbReference type="Proteomes" id="UP001555826"/>
    </source>
</evidence>
<dbReference type="SUPFAM" id="SSF81624">
    <property type="entry name" value="N-terminal domain of MutM-like DNA repair proteins"/>
    <property type="match status" value="1"/>
</dbReference>
<feature type="domain" description="FPG-type" evidence="16">
    <location>
        <begin position="232"/>
        <end position="270"/>
    </location>
</feature>
<comment type="similarity">
    <text evidence="1">Belongs to the FPG family.</text>
</comment>
<keyword evidence="11" id="KW-0511">Multifunctional enzyme</keyword>
<keyword evidence="19" id="KW-1185">Reference proteome</keyword>
<dbReference type="InterPro" id="IPR012319">
    <property type="entry name" value="FPG_cat"/>
</dbReference>
<organism evidence="18 19">
    <name type="scientific">Kineococcus endophyticus</name>
    <dbReference type="NCBI Taxonomy" id="1181883"/>
    <lineage>
        <taxon>Bacteria</taxon>
        <taxon>Bacillati</taxon>
        <taxon>Actinomycetota</taxon>
        <taxon>Actinomycetes</taxon>
        <taxon>Kineosporiales</taxon>
        <taxon>Kineosporiaceae</taxon>
        <taxon>Kineococcus</taxon>
    </lineage>
</organism>
<dbReference type="Gene3D" id="1.10.8.50">
    <property type="match status" value="1"/>
</dbReference>
<gene>
    <name evidence="18" type="ORF">AB1207_08390</name>
</gene>
<dbReference type="InterPro" id="IPR010979">
    <property type="entry name" value="Ribosomal_uS13-like_H2TH"/>
</dbReference>
<dbReference type="InterPro" id="IPR035937">
    <property type="entry name" value="FPG_N"/>
</dbReference>
<dbReference type="CDD" id="cd08971">
    <property type="entry name" value="AcNei2_N"/>
    <property type="match status" value="1"/>
</dbReference>
<sequence>MPEGDVVWRTARRLDRALAGRELTESDLRWPSLATVDLTGREVVGVVSAGKHVLTRIAAGPAVDGTPEPAVTLHSHLRMEGSWYVEHTGDPRGRRSASGVRAVLGTREWTAVGHKLGMLDLVTTDRESELVGHLGPDLLGPGWDPAEAGRRLVEDPDRELGSALLDQRVLAGVGTFYMAEACFLARLTPWSPVRDVQDVTAFVALVHRLLDVNKERADQVTTGDLRRGRQNYAHARSGLPCLRCGGTVRVAMIGRPPQERTAFYCPGCQRGPAPTDDGRPQRPLGSSGRPQTARTYRTRK</sequence>
<feature type="domain" description="Formamidopyrimidine-DNA glycosylase catalytic" evidence="17">
    <location>
        <begin position="2"/>
        <end position="140"/>
    </location>
</feature>
<feature type="region of interest" description="Disordered" evidence="15">
    <location>
        <begin position="268"/>
        <end position="300"/>
    </location>
</feature>
<evidence type="ECO:0000256" key="7">
    <source>
        <dbReference type="ARBA" id="ARBA00022833"/>
    </source>
</evidence>
<keyword evidence="9" id="KW-0234">DNA repair</keyword>
<keyword evidence="5 14" id="KW-0863">Zinc-finger</keyword>
<keyword evidence="8" id="KW-0238">DNA-binding</keyword>